<feature type="region of interest" description="Disordered" evidence="1">
    <location>
        <begin position="33"/>
        <end position="165"/>
    </location>
</feature>
<protein>
    <submittedName>
        <fullName evidence="2">Uncharacterized protein</fullName>
    </submittedName>
</protein>
<feature type="compositionally biased region" description="Basic and acidic residues" evidence="1">
    <location>
        <begin position="83"/>
        <end position="103"/>
    </location>
</feature>
<dbReference type="PANTHER" id="PTHR38616:SF2">
    <property type="entry name" value="DUF4408 DOMAIN-CONTAINING PROTEIN"/>
    <property type="match status" value="1"/>
</dbReference>
<dbReference type="OrthoDB" id="10624662at2759"/>
<evidence type="ECO:0000313" key="2">
    <source>
        <dbReference type="EMBL" id="EGT40853.1"/>
    </source>
</evidence>
<evidence type="ECO:0000256" key="1">
    <source>
        <dbReference type="SAM" id="MobiDB-lite"/>
    </source>
</evidence>
<evidence type="ECO:0000313" key="3">
    <source>
        <dbReference type="Proteomes" id="UP000008068"/>
    </source>
</evidence>
<dbReference type="OMA" id="KQIGASC"/>
<dbReference type="eggNOG" id="ENOG502TIYX">
    <property type="taxonomic scope" value="Eukaryota"/>
</dbReference>
<keyword evidence="3" id="KW-1185">Reference proteome</keyword>
<dbReference type="AlphaFoldDB" id="G0MPY2"/>
<feature type="compositionally biased region" description="Basic and acidic residues" evidence="1">
    <location>
        <begin position="59"/>
        <end position="74"/>
    </location>
</feature>
<accession>G0MPY2</accession>
<dbReference type="HOGENOM" id="CLU_1519250_0_0_1"/>
<dbReference type="InterPro" id="IPR039962">
    <property type="entry name" value="ZC21.8"/>
</dbReference>
<dbReference type="Proteomes" id="UP000008068">
    <property type="component" value="Unassembled WGS sequence"/>
</dbReference>
<reference evidence="3" key="1">
    <citation type="submission" date="2011-07" db="EMBL/GenBank/DDBJ databases">
        <authorList>
            <consortium name="Caenorhabditis brenneri Sequencing and Analysis Consortium"/>
            <person name="Wilson R.K."/>
        </authorList>
    </citation>
    <scope>NUCLEOTIDE SEQUENCE [LARGE SCALE GENOMIC DNA]</scope>
    <source>
        <strain evidence="3">PB2801</strain>
    </source>
</reference>
<sequence>MIDSGSEILLKTLQLYCFLFIGIVFVICSKKPPPPPSAEVIPRTPTGKAEGSKEVVCSPEKKADKKSKEKEKPKKEKKKVKKEKSDDDVKFDLKLKEPEKKPDEFDDDEENPLAKIPVIPRQKTKESPTKGGSTSKTPSTASPGPPSSPSPGQELEAPLFATNEKQIGSSCYVRLDC</sequence>
<dbReference type="FunCoup" id="G0MPY2">
    <property type="interactions" value="227"/>
</dbReference>
<organism evidence="3">
    <name type="scientific">Caenorhabditis brenneri</name>
    <name type="common">Nematode worm</name>
    <dbReference type="NCBI Taxonomy" id="135651"/>
    <lineage>
        <taxon>Eukaryota</taxon>
        <taxon>Metazoa</taxon>
        <taxon>Ecdysozoa</taxon>
        <taxon>Nematoda</taxon>
        <taxon>Chromadorea</taxon>
        <taxon>Rhabditida</taxon>
        <taxon>Rhabditina</taxon>
        <taxon>Rhabditomorpha</taxon>
        <taxon>Rhabditoidea</taxon>
        <taxon>Rhabditidae</taxon>
        <taxon>Peloderinae</taxon>
        <taxon>Caenorhabditis</taxon>
    </lineage>
</organism>
<proteinExistence type="predicted"/>
<dbReference type="PANTHER" id="PTHR38616">
    <property type="entry name" value="PROTEIN CBG03925"/>
    <property type="match status" value="1"/>
</dbReference>
<name>G0MPY2_CAEBE</name>
<gene>
    <name evidence="2" type="ORF">CAEBREN_00472</name>
</gene>
<dbReference type="InParanoid" id="G0MPY2"/>
<dbReference type="EMBL" id="GL379806">
    <property type="protein sequence ID" value="EGT40853.1"/>
    <property type="molecule type" value="Genomic_DNA"/>
</dbReference>
<feature type="compositionally biased region" description="Low complexity" evidence="1">
    <location>
        <begin position="129"/>
        <end position="142"/>
    </location>
</feature>